<evidence type="ECO:0000313" key="6">
    <source>
        <dbReference type="EMBL" id="KPV53088.1"/>
    </source>
</evidence>
<dbReference type="CDD" id="cd20005">
    <property type="entry name" value="PBP1_ABC_sugar_binding-like"/>
    <property type="match status" value="1"/>
</dbReference>
<comment type="caution">
    <text evidence="6">The sequence shown here is derived from an EMBL/GenBank/DDBJ whole genome shotgun (WGS) entry which is preliminary data.</text>
</comment>
<evidence type="ECO:0000313" key="7">
    <source>
        <dbReference type="Proteomes" id="UP000050509"/>
    </source>
</evidence>
<dbReference type="GO" id="GO:0030246">
    <property type="term" value="F:carbohydrate binding"/>
    <property type="evidence" value="ECO:0007669"/>
    <property type="project" value="UniProtKB-ARBA"/>
</dbReference>
<sequence>MRSKRVFSSLGGLLAGMLLLAACGSSGAATTTQPTAAGAAAGGASGGASGGKPYVAIISKGFQHQFWQAVKAGAEKAATELNATITYEGPESESQVDKQMEMLQAALDKKPQAICFAALDSKAAVPLLQKAKDANIPVIGFDSGVDSDIPVTTAATDNIAAAGAAADKMAEMIGDTGEVAVIVHDQTSRTGIDRRDGFLNRMKEKHPNIKVVDVQYGGGDQLKSTDLAKTIIQAHPNLKGFFGANEGSAIGVLNGVKESGMEGKIVVIGYDSGKQQIDAIKGGTEAGAITQDPIGIGYKCVDSALKAIKGETLPKTIDTGYHFYDKSNIDAADIKALLYN</sequence>
<protein>
    <submittedName>
        <fullName evidence="6">LacI family transcriptional regulator</fullName>
    </submittedName>
</protein>
<evidence type="ECO:0000256" key="2">
    <source>
        <dbReference type="ARBA" id="ARBA00007639"/>
    </source>
</evidence>
<dbReference type="PANTHER" id="PTHR46847:SF1">
    <property type="entry name" value="D-ALLOSE-BINDING PERIPLASMIC PROTEIN-RELATED"/>
    <property type="match status" value="1"/>
</dbReference>
<reference evidence="6 7" key="1">
    <citation type="submission" date="2015-09" db="EMBL/GenBank/DDBJ databases">
        <title>Draft genome sequence of Kouleothrix aurantiaca JCM 19913.</title>
        <authorList>
            <person name="Hemp J."/>
        </authorList>
    </citation>
    <scope>NUCLEOTIDE SEQUENCE [LARGE SCALE GENOMIC DNA]</scope>
    <source>
        <strain evidence="6 7">COM-B</strain>
    </source>
</reference>
<dbReference type="SUPFAM" id="SSF53822">
    <property type="entry name" value="Periplasmic binding protein-like I"/>
    <property type="match status" value="1"/>
</dbReference>
<dbReference type="Proteomes" id="UP000050509">
    <property type="component" value="Unassembled WGS sequence"/>
</dbReference>
<comment type="similarity">
    <text evidence="2">Belongs to the bacterial solute-binding protein 2 family.</text>
</comment>
<dbReference type="AlphaFoldDB" id="A0A0P9F927"/>
<feature type="domain" description="Periplasmic binding protein" evidence="5">
    <location>
        <begin position="55"/>
        <end position="311"/>
    </location>
</feature>
<dbReference type="Pfam" id="PF13407">
    <property type="entry name" value="Peripla_BP_4"/>
    <property type="match status" value="1"/>
</dbReference>
<gene>
    <name evidence="6" type="ORF">SE17_11660</name>
</gene>
<dbReference type="Gene3D" id="3.40.50.2300">
    <property type="match status" value="2"/>
</dbReference>
<feature type="chain" id="PRO_5006156869" evidence="4">
    <location>
        <begin position="29"/>
        <end position="340"/>
    </location>
</feature>
<dbReference type="PROSITE" id="PS51257">
    <property type="entry name" value="PROKAR_LIPOPROTEIN"/>
    <property type="match status" value="1"/>
</dbReference>
<dbReference type="InterPro" id="IPR028082">
    <property type="entry name" value="Peripla_BP_I"/>
</dbReference>
<feature type="signal peptide" evidence="4">
    <location>
        <begin position="1"/>
        <end position="28"/>
    </location>
</feature>
<keyword evidence="3 4" id="KW-0732">Signal</keyword>
<proteinExistence type="inferred from homology"/>
<dbReference type="InterPro" id="IPR025997">
    <property type="entry name" value="SBP_2_dom"/>
</dbReference>
<evidence type="ECO:0000256" key="1">
    <source>
        <dbReference type="ARBA" id="ARBA00004196"/>
    </source>
</evidence>
<dbReference type="EMBL" id="LJCR01000345">
    <property type="protein sequence ID" value="KPV53088.1"/>
    <property type="molecule type" value="Genomic_DNA"/>
</dbReference>
<dbReference type="GO" id="GO:0030313">
    <property type="term" value="C:cell envelope"/>
    <property type="evidence" value="ECO:0007669"/>
    <property type="project" value="UniProtKB-SubCell"/>
</dbReference>
<organism evidence="6 7">
    <name type="scientific">Kouleothrix aurantiaca</name>
    <dbReference type="NCBI Taxonomy" id="186479"/>
    <lineage>
        <taxon>Bacteria</taxon>
        <taxon>Bacillati</taxon>
        <taxon>Chloroflexota</taxon>
        <taxon>Chloroflexia</taxon>
        <taxon>Chloroflexales</taxon>
        <taxon>Roseiflexineae</taxon>
        <taxon>Roseiflexaceae</taxon>
        <taxon>Kouleothrix</taxon>
    </lineage>
</organism>
<evidence type="ECO:0000256" key="4">
    <source>
        <dbReference type="SAM" id="SignalP"/>
    </source>
</evidence>
<dbReference type="PATRIC" id="fig|186479.3.peg.7173"/>
<dbReference type="PANTHER" id="PTHR46847">
    <property type="entry name" value="D-ALLOSE-BINDING PERIPLASMIC PROTEIN-RELATED"/>
    <property type="match status" value="1"/>
</dbReference>
<evidence type="ECO:0000256" key="3">
    <source>
        <dbReference type="ARBA" id="ARBA00022729"/>
    </source>
</evidence>
<keyword evidence="7" id="KW-1185">Reference proteome</keyword>
<name>A0A0P9F927_9CHLR</name>
<accession>A0A0P9F927</accession>
<comment type="subcellular location">
    <subcellularLocation>
        <location evidence="1">Cell envelope</location>
    </subcellularLocation>
</comment>
<evidence type="ECO:0000259" key="5">
    <source>
        <dbReference type="Pfam" id="PF13407"/>
    </source>
</evidence>